<evidence type="ECO:0000256" key="1">
    <source>
        <dbReference type="ARBA" id="ARBA00004123"/>
    </source>
</evidence>
<feature type="domain" description="ENT" evidence="4">
    <location>
        <begin position="336"/>
        <end position="423"/>
    </location>
</feature>
<feature type="region of interest" description="Disordered" evidence="3">
    <location>
        <begin position="409"/>
        <end position="500"/>
    </location>
</feature>
<feature type="region of interest" description="Disordered" evidence="3">
    <location>
        <begin position="565"/>
        <end position="600"/>
    </location>
</feature>
<dbReference type="InterPro" id="IPR036142">
    <property type="entry name" value="ENT_dom-like_sf"/>
</dbReference>
<comment type="subcellular location">
    <subcellularLocation>
        <location evidence="1">Nucleus</location>
    </subcellularLocation>
</comment>
<feature type="region of interest" description="Disordered" evidence="3">
    <location>
        <begin position="280"/>
        <end position="327"/>
    </location>
</feature>
<dbReference type="CDD" id="cd20404">
    <property type="entry name" value="Tudor_Agenet_AtEML-like"/>
    <property type="match status" value="1"/>
</dbReference>
<dbReference type="SMART" id="SM00743">
    <property type="entry name" value="Agenet"/>
    <property type="match status" value="1"/>
</dbReference>
<dbReference type="AlphaFoldDB" id="A0A816WC94"/>
<dbReference type="Gene3D" id="1.10.1240.40">
    <property type="entry name" value="ENT domain"/>
    <property type="match status" value="1"/>
</dbReference>
<dbReference type="PANTHER" id="PTHR33432">
    <property type="entry name" value="PROTEIN EMSY-LIKE 4"/>
    <property type="match status" value="1"/>
</dbReference>
<dbReference type="FunFam" id="1.10.1240.40:FF:000005">
    <property type="entry name" value="ENT domain containing protein, expressed"/>
    <property type="match status" value="1"/>
</dbReference>
<dbReference type="NCBIfam" id="TIGR02727">
    <property type="entry name" value="MTHFS_bact"/>
    <property type="match status" value="1"/>
</dbReference>
<accession>A0A816WC94</accession>
<dbReference type="InterPro" id="IPR002698">
    <property type="entry name" value="FTHF_cligase"/>
</dbReference>
<evidence type="ECO:0000313" key="5">
    <source>
        <dbReference type="EMBL" id="CAF2135842.1"/>
    </source>
</evidence>
<dbReference type="FunFam" id="3.40.50.10420:FF:000003">
    <property type="entry name" value="5-formyltetrahydrofolate cyclo-ligase"/>
    <property type="match status" value="1"/>
</dbReference>
<dbReference type="InterPro" id="IPR033485">
    <property type="entry name" value="EMSY-LIKE_plant"/>
</dbReference>
<evidence type="ECO:0000256" key="3">
    <source>
        <dbReference type="SAM" id="MobiDB-lite"/>
    </source>
</evidence>
<dbReference type="PROSITE" id="PS51138">
    <property type="entry name" value="ENT"/>
    <property type="match status" value="1"/>
</dbReference>
<dbReference type="SUPFAM" id="SSF63748">
    <property type="entry name" value="Tudor/PWWP/MBT"/>
    <property type="match status" value="1"/>
</dbReference>
<feature type="compositionally biased region" description="Basic and acidic residues" evidence="3">
    <location>
        <begin position="283"/>
        <end position="294"/>
    </location>
</feature>
<proteinExistence type="predicted"/>
<dbReference type="InterPro" id="IPR014002">
    <property type="entry name" value="Agenet_dom_plant"/>
</dbReference>
<dbReference type="InterPro" id="IPR037171">
    <property type="entry name" value="NagB/RpiA_transferase-like"/>
</dbReference>
<evidence type="ECO:0000256" key="2">
    <source>
        <dbReference type="ARBA" id="ARBA00023242"/>
    </source>
</evidence>
<name>A0A816WC94_BRANA</name>
<dbReference type="SUPFAM" id="SSF100950">
    <property type="entry name" value="NagB/RpiA/CoA transferase-like"/>
    <property type="match status" value="1"/>
</dbReference>
<dbReference type="SMART" id="SM01191">
    <property type="entry name" value="ENT"/>
    <property type="match status" value="1"/>
</dbReference>
<organism evidence="5">
    <name type="scientific">Brassica napus</name>
    <name type="common">Rape</name>
    <dbReference type="NCBI Taxonomy" id="3708"/>
    <lineage>
        <taxon>Eukaryota</taxon>
        <taxon>Viridiplantae</taxon>
        <taxon>Streptophyta</taxon>
        <taxon>Embryophyta</taxon>
        <taxon>Tracheophyta</taxon>
        <taxon>Spermatophyta</taxon>
        <taxon>Magnoliopsida</taxon>
        <taxon>eudicotyledons</taxon>
        <taxon>Gunneridae</taxon>
        <taxon>Pentapetalae</taxon>
        <taxon>rosids</taxon>
        <taxon>malvids</taxon>
        <taxon>Brassicales</taxon>
        <taxon>Brassicaceae</taxon>
        <taxon>Brassiceae</taxon>
        <taxon>Brassica</taxon>
    </lineage>
</organism>
<dbReference type="GO" id="GO:0005634">
    <property type="term" value="C:nucleus"/>
    <property type="evidence" value="ECO:0007669"/>
    <property type="project" value="UniProtKB-SubCell"/>
</dbReference>
<gene>
    <name evidence="5" type="ORF">DARMORV10_A02P01650.1</name>
</gene>
<dbReference type="Gene3D" id="3.40.50.10420">
    <property type="entry name" value="NagB/RpiA/CoA transferase-like"/>
    <property type="match status" value="1"/>
</dbReference>
<sequence>MIGARVFCIPTATLERSSSSIFLFFHKISTRPVPRLSTTVAMSTTSKSQEELDSIFKQKRVVRSTVRKSLKTMDPSLRTQQDDAIQNTVLEAPWFKSCRRLCAYISCKSLNEVDTSRILSKILQHPDSNTMGAKKLYVPWVEDKKSNMRMLHISHMDDLIANSMNILEPALVDALGNEREDVLQADEPIDLFILPGLAFDRCGRRLGRGGGYYDTFLKRYEDRAKDKGWSNPLMIALSYSPQILEDGGIPVTPNDVMIDALVTPSGVVPITPRAIESFPCEASSEKGHQMDYRPSDSSGTDDDLPPSRYQRSGRPAGNGRPSVLNTAPLSRVHNDMETQIHLIEQEAYSSILRAFKAQSDAITWEKESLITELRKELRVSDEEHRELLSRVNADEMIRRIREWRKGNSFQSGAPQMVHDNAPSPAVSGSRKKQKTSQPIASLAMGAPSPAMHPSMQPSSSAALRRGGPPPGPKTKKPKTFPATGIAGRPQPGTVTNEPDPLVGKKVWTKWPEDNNFYEAVITDYKAAEGRHALVYDMNTLNETWEWVNLKEISPGDIRWEGEDAGVSRKGGHPGQGRGSTKAMARGGPAGQAIGRGRGSMKIQQHKAQNGVGKKALGDIEILHTETLIKEVEKVFRSVNPNPAEVEKAKKVLRDHEQALVDAIARLEEMSYGESGNI</sequence>
<dbReference type="PANTHER" id="PTHR33432:SF27">
    <property type="entry name" value="PROTEIN EMSY-LIKE 3"/>
    <property type="match status" value="1"/>
</dbReference>
<keyword evidence="2" id="KW-0539">Nucleus</keyword>
<dbReference type="InterPro" id="IPR005491">
    <property type="entry name" value="ENT_dom"/>
</dbReference>
<dbReference type="Pfam" id="PF03735">
    <property type="entry name" value="ENT"/>
    <property type="match status" value="1"/>
</dbReference>
<protein>
    <submittedName>
        <fullName evidence="5">(rape) hypothetical protein</fullName>
    </submittedName>
</protein>
<dbReference type="Proteomes" id="UP001295469">
    <property type="component" value="Chromosome A02"/>
</dbReference>
<dbReference type="SUPFAM" id="SSF158639">
    <property type="entry name" value="ENT-like"/>
    <property type="match status" value="1"/>
</dbReference>
<dbReference type="Pfam" id="PF01812">
    <property type="entry name" value="5-FTHF_cyc-lig"/>
    <property type="match status" value="1"/>
</dbReference>
<dbReference type="GO" id="GO:0050832">
    <property type="term" value="P:defense response to fungus"/>
    <property type="evidence" value="ECO:0007669"/>
    <property type="project" value="InterPro"/>
</dbReference>
<feature type="compositionally biased region" description="Gly residues" evidence="3">
    <location>
        <begin position="587"/>
        <end position="597"/>
    </location>
</feature>
<evidence type="ECO:0000259" key="4">
    <source>
        <dbReference type="PROSITE" id="PS51138"/>
    </source>
</evidence>
<dbReference type="InterPro" id="IPR024185">
    <property type="entry name" value="FTHF_cligase-like_sf"/>
</dbReference>
<reference evidence="5" key="1">
    <citation type="submission" date="2021-01" db="EMBL/GenBank/DDBJ databases">
        <authorList>
            <consortium name="Genoscope - CEA"/>
            <person name="William W."/>
        </authorList>
    </citation>
    <scope>NUCLEOTIDE SEQUENCE</scope>
</reference>
<dbReference type="EMBL" id="HG994356">
    <property type="protein sequence ID" value="CAF2135842.1"/>
    <property type="molecule type" value="Genomic_DNA"/>
</dbReference>